<gene>
    <name evidence="1" type="ORF">MENTE1834_LOCUS8816</name>
</gene>
<protein>
    <submittedName>
        <fullName evidence="1">Uncharacterized protein</fullName>
    </submittedName>
</protein>
<proteinExistence type="predicted"/>
<reference evidence="1" key="1">
    <citation type="submission" date="2023-11" db="EMBL/GenBank/DDBJ databases">
        <authorList>
            <person name="Poullet M."/>
        </authorList>
    </citation>
    <scope>NUCLEOTIDE SEQUENCE</scope>
    <source>
        <strain evidence="1">E1834</strain>
    </source>
</reference>
<dbReference type="EMBL" id="CAVMJV010000008">
    <property type="protein sequence ID" value="CAK5035796.1"/>
    <property type="molecule type" value="Genomic_DNA"/>
</dbReference>
<evidence type="ECO:0000313" key="2">
    <source>
        <dbReference type="Proteomes" id="UP001497535"/>
    </source>
</evidence>
<comment type="caution">
    <text evidence="1">The sequence shown here is derived from an EMBL/GenBank/DDBJ whole genome shotgun (WGS) entry which is preliminary data.</text>
</comment>
<sequence>MAINSQTLNVFQLGIGFFFVFLAFNSQGFIEESVLDSFVAQGVVKRHDGYTSLAIIYASFTLLNIAAAPIVGILGTRWALLFGACTYALFQAGFLFLNRFYLFGSSALLGLGAAVIWTAQGKYLALNSQPETAGKHSGLFWALSQACQVCGGIFLSIVFLLHQHSNPEEHYHFGSNFAPSTVKLLYAVFTGITVLGALILGLLPLNAENVGNNRRRHGEDSPSPSELLDPIINPISNQPTGEANILDNENGAEPNNILTSILSMISSVYSLKRYRELSVNLKVCNFCPQIFFYFLMRKKFKNIKNIFSISLFYWKYLSLFFKINCKNFFLVKWNGYGFVPSPVMGSIPLRIKIESTFILAKTSKMLLLSIPFMYTGIVVSFWSSIYPTSIANTELFQLNQGVDPKILLALNAIIQGVGQSSAGLLFGIFGVRTTRILTKSNIVLIGSSLQLLAYFAIFASIPGDASLGKTFEEGYLIYPRIWIALLSGFLIGFGDSCWNTQIFSLLISHYSQHQSASAFSLFKFYQSLLTFLAFLYASLLSLYWHLLFLFVGSILALFSFIFVERTSQQTTNNVDISEEQHDIN</sequence>
<accession>A0ACB0Y7M2</accession>
<dbReference type="Proteomes" id="UP001497535">
    <property type="component" value="Unassembled WGS sequence"/>
</dbReference>
<name>A0ACB0Y7M2_MELEN</name>
<organism evidence="1 2">
    <name type="scientific">Meloidogyne enterolobii</name>
    <name type="common">Root-knot nematode worm</name>
    <name type="synonym">Meloidogyne mayaguensis</name>
    <dbReference type="NCBI Taxonomy" id="390850"/>
    <lineage>
        <taxon>Eukaryota</taxon>
        <taxon>Metazoa</taxon>
        <taxon>Ecdysozoa</taxon>
        <taxon>Nematoda</taxon>
        <taxon>Chromadorea</taxon>
        <taxon>Rhabditida</taxon>
        <taxon>Tylenchina</taxon>
        <taxon>Tylenchomorpha</taxon>
        <taxon>Tylenchoidea</taxon>
        <taxon>Meloidogynidae</taxon>
        <taxon>Meloidogyninae</taxon>
        <taxon>Meloidogyne</taxon>
    </lineage>
</organism>
<keyword evidence="2" id="KW-1185">Reference proteome</keyword>
<evidence type="ECO:0000313" key="1">
    <source>
        <dbReference type="EMBL" id="CAK5035796.1"/>
    </source>
</evidence>